<reference evidence="2" key="1">
    <citation type="journal article" date="2022" name="Mol. Ecol. Resour.">
        <title>The genomes of chicory, endive, great burdock and yacon provide insights into Asteraceae palaeo-polyploidization history and plant inulin production.</title>
        <authorList>
            <person name="Fan W."/>
            <person name="Wang S."/>
            <person name="Wang H."/>
            <person name="Wang A."/>
            <person name="Jiang F."/>
            <person name="Liu H."/>
            <person name="Zhao H."/>
            <person name="Xu D."/>
            <person name="Zhang Y."/>
        </authorList>
    </citation>
    <scope>NUCLEOTIDE SEQUENCE [LARGE SCALE GENOMIC DNA]</scope>
    <source>
        <strain evidence="2">cv. Punajuju</strain>
    </source>
</reference>
<dbReference type="EMBL" id="CM042010">
    <property type="protein sequence ID" value="KAI3780185.1"/>
    <property type="molecule type" value="Genomic_DNA"/>
</dbReference>
<gene>
    <name evidence="1" type="ORF">L2E82_10156</name>
</gene>
<proteinExistence type="predicted"/>
<evidence type="ECO:0000313" key="1">
    <source>
        <dbReference type="EMBL" id="KAI3780185.1"/>
    </source>
</evidence>
<comment type="caution">
    <text evidence="1">The sequence shown here is derived from an EMBL/GenBank/DDBJ whole genome shotgun (WGS) entry which is preliminary data.</text>
</comment>
<sequence>MAVSHPNPTTSFFFSPRSPPISVTTYHLQDRFSRKPPSHHLPSSHVHLHDHFFNHPPSTLLLKSITARHCCTCQFQLGNSNETGMDFLPVKLPRSQNSRGERGIENGRETYRVVKIAKKKMKQICMGLLNFFFFSFVSFDPSTQLQMNIPGSSWESITNLLLHVTTWQHSDGGGSDFNKPPRTGTKTLGTNKVEHRVISVKSPTCIAIGKFNLVIGEGSEIKRWKLMHQLYFIKARALKVIRFWNHFKVRLARFLIDCHSNLFKSIAINLENHLHIIDQWSTQEDQLSSTQHHSTYNSLKFQPNGHDIDSKQPGKRKKNVSDPDPESVITRSKKSIRLTINSLRNLKKGQVQEL</sequence>
<reference evidence="1 2" key="2">
    <citation type="journal article" date="2022" name="Mol. Ecol. Resour.">
        <title>The genomes of chicory, endive, great burdock and yacon provide insights into Asteraceae paleo-polyploidization history and plant inulin production.</title>
        <authorList>
            <person name="Fan W."/>
            <person name="Wang S."/>
            <person name="Wang H."/>
            <person name="Wang A."/>
            <person name="Jiang F."/>
            <person name="Liu H."/>
            <person name="Zhao H."/>
            <person name="Xu D."/>
            <person name="Zhang Y."/>
        </authorList>
    </citation>
    <scope>NUCLEOTIDE SEQUENCE [LARGE SCALE GENOMIC DNA]</scope>
    <source>
        <strain evidence="2">cv. Punajuju</strain>
        <tissue evidence="1">Leaves</tissue>
    </source>
</reference>
<name>A0ACB9GAW6_CICIN</name>
<dbReference type="Proteomes" id="UP001055811">
    <property type="component" value="Linkage Group LG02"/>
</dbReference>
<keyword evidence="2" id="KW-1185">Reference proteome</keyword>
<protein>
    <submittedName>
        <fullName evidence="1">Uncharacterized protein</fullName>
    </submittedName>
</protein>
<accession>A0ACB9GAW6</accession>
<organism evidence="1 2">
    <name type="scientific">Cichorium intybus</name>
    <name type="common">Chicory</name>
    <dbReference type="NCBI Taxonomy" id="13427"/>
    <lineage>
        <taxon>Eukaryota</taxon>
        <taxon>Viridiplantae</taxon>
        <taxon>Streptophyta</taxon>
        <taxon>Embryophyta</taxon>
        <taxon>Tracheophyta</taxon>
        <taxon>Spermatophyta</taxon>
        <taxon>Magnoliopsida</taxon>
        <taxon>eudicotyledons</taxon>
        <taxon>Gunneridae</taxon>
        <taxon>Pentapetalae</taxon>
        <taxon>asterids</taxon>
        <taxon>campanulids</taxon>
        <taxon>Asterales</taxon>
        <taxon>Asteraceae</taxon>
        <taxon>Cichorioideae</taxon>
        <taxon>Cichorieae</taxon>
        <taxon>Cichoriinae</taxon>
        <taxon>Cichorium</taxon>
    </lineage>
</organism>
<evidence type="ECO:0000313" key="2">
    <source>
        <dbReference type="Proteomes" id="UP001055811"/>
    </source>
</evidence>